<evidence type="ECO:0000313" key="2">
    <source>
        <dbReference type="EMBL" id="AHM55852.1"/>
    </source>
</evidence>
<accession>W8TI34</accession>
<dbReference type="Gene3D" id="3.90.1750.20">
    <property type="entry name" value="Putative Large Serine Recombinase, Chain B, Domain 2"/>
    <property type="match status" value="1"/>
</dbReference>
<gene>
    <name evidence="2" type="ORF">EAL2_c05500</name>
</gene>
<dbReference type="Proteomes" id="UP000019591">
    <property type="component" value="Chromosome"/>
</dbReference>
<dbReference type="PROSITE" id="PS51737">
    <property type="entry name" value="RECOMBINASE_DNA_BIND"/>
    <property type="match status" value="1"/>
</dbReference>
<sequence length="155" mass="18063">MGHIPYGYVIVNGKAVIQEDDAKKVRELFKAYLSGLSLTDSAKKAGINRYHGSISKMLTDKRYVFDPYYPVIIEKEWYEKVQIEKRNRAEKLGRIKERTDEKPTFLKQRFAMPMPKALYDDPFRQAEYAYSLIESEVLSDGKQECNSYSGKKTSW</sequence>
<dbReference type="GO" id="GO:0003677">
    <property type="term" value="F:DNA binding"/>
    <property type="evidence" value="ECO:0007669"/>
    <property type="project" value="InterPro"/>
</dbReference>
<dbReference type="EMBL" id="CP007452">
    <property type="protein sequence ID" value="AHM55852.1"/>
    <property type="molecule type" value="Genomic_DNA"/>
</dbReference>
<proteinExistence type="predicted"/>
<dbReference type="AlphaFoldDB" id="W8TI34"/>
<dbReference type="InterPro" id="IPR011109">
    <property type="entry name" value="DNA_bind_recombinase_dom"/>
</dbReference>
<dbReference type="RefSeq" id="WP_025434891.1">
    <property type="nucleotide sequence ID" value="NZ_CP007452.1"/>
</dbReference>
<dbReference type="OrthoDB" id="2188903at2"/>
<dbReference type="PATRIC" id="fig|1286171.3.peg.492"/>
<reference evidence="2 3" key="1">
    <citation type="journal article" date="2014" name="Genome Announc.">
        <title>Complete Genome Sequence of Amino Acid-Utilizing Eubacterium acidaminophilum al-2 (DSM 3953).</title>
        <authorList>
            <person name="Poehlein A."/>
            <person name="Andreesen J.R."/>
            <person name="Daniel R."/>
        </authorList>
    </citation>
    <scope>NUCLEOTIDE SEQUENCE [LARGE SCALE GENOMIC DNA]</scope>
    <source>
        <strain evidence="2 3">DSM 3953</strain>
    </source>
</reference>
<feature type="domain" description="Recombinase" evidence="1">
    <location>
        <begin position="5"/>
        <end position="92"/>
    </location>
</feature>
<dbReference type="STRING" id="1286171.EAL2_c05500"/>
<organism evidence="2 3">
    <name type="scientific">Peptoclostridium acidaminophilum DSM 3953</name>
    <dbReference type="NCBI Taxonomy" id="1286171"/>
    <lineage>
        <taxon>Bacteria</taxon>
        <taxon>Bacillati</taxon>
        <taxon>Bacillota</taxon>
        <taxon>Clostridia</taxon>
        <taxon>Peptostreptococcales</taxon>
        <taxon>Peptoclostridiaceae</taxon>
        <taxon>Peptoclostridium</taxon>
    </lineage>
</organism>
<dbReference type="InterPro" id="IPR038109">
    <property type="entry name" value="DNA_bind_recomb_sf"/>
</dbReference>
<dbReference type="KEGG" id="eac:EAL2_c05500"/>
<evidence type="ECO:0000259" key="1">
    <source>
        <dbReference type="PROSITE" id="PS51737"/>
    </source>
</evidence>
<dbReference type="GO" id="GO:0000150">
    <property type="term" value="F:DNA strand exchange activity"/>
    <property type="evidence" value="ECO:0007669"/>
    <property type="project" value="InterPro"/>
</dbReference>
<evidence type="ECO:0000313" key="3">
    <source>
        <dbReference type="Proteomes" id="UP000019591"/>
    </source>
</evidence>
<protein>
    <submittedName>
        <fullName evidence="2">Recombinase</fullName>
    </submittedName>
</protein>
<dbReference type="HOGENOM" id="CLU_150516_0_0_9"/>
<name>W8TI34_PEPAC</name>
<dbReference type="eggNOG" id="ENOG5031WPB">
    <property type="taxonomic scope" value="Bacteria"/>
</dbReference>
<keyword evidence="3" id="KW-1185">Reference proteome</keyword>